<dbReference type="SUPFAM" id="SSF51445">
    <property type="entry name" value="(Trans)glycosidases"/>
    <property type="match status" value="1"/>
</dbReference>
<evidence type="ECO:0000256" key="1">
    <source>
        <dbReference type="ARBA" id="ARBA00001913"/>
    </source>
</evidence>
<dbReference type="PANTHER" id="PTHR35803:SF2">
    <property type="entry name" value="RETAINING ALPHA-GALACTOSIDASE"/>
    <property type="match status" value="1"/>
</dbReference>
<comment type="cofactor">
    <cofactor evidence="1">
        <name>Ca(2+)</name>
        <dbReference type="ChEBI" id="CHEBI:29108"/>
    </cofactor>
</comment>
<dbReference type="Pfam" id="PF10566">
    <property type="entry name" value="Glyco_hydro_97"/>
    <property type="match status" value="1"/>
</dbReference>
<dbReference type="PANTHER" id="PTHR35803">
    <property type="entry name" value="GLUCAN 1,4-ALPHA-GLUCOSIDASE SUSB-RELATED"/>
    <property type="match status" value="1"/>
</dbReference>
<dbReference type="InterPro" id="IPR014718">
    <property type="entry name" value="GH-type_carb-bd"/>
</dbReference>
<feature type="domain" description="Glycosyl-hydrolase 97 C-terminal oligomerisation" evidence="8">
    <location>
        <begin position="552"/>
        <end position="647"/>
    </location>
</feature>
<evidence type="ECO:0000259" key="7">
    <source>
        <dbReference type="Pfam" id="PF14508"/>
    </source>
</evidence>
<evidence type="ECO:0000259" key="8">
    <source>
        <dbReference type="Pfam" id="PF14509"/>
    </source>
</evidence>
<dbReference type="Proteomes" id="UP001597344">
    <property type="component" value="Unassembled WGS sequence"/>
</dbReference>
<dbReference type="GO" id="GO:0016798">
    <property type="term" value="F:hydrolase activity, acting on glycosyl bonds"/>
    <property type="evidence" value="ECO:0007669"/>
    <property type="project" value="UniProtKB-KW"/>
</dbReference>
<evidence type="ECO:0000313" key="10">
    <source>
        <dbReference type="Proteomes" id="UP001597344"/>
    </source>
</evidence>
<keyword evidence="4" id="KW-0106">Calcium</keyword>
<dbReference type="EMBL" id="JBHUHY010000017">
    <property type="protein sequence ID" value="MFD2188469.1"/>
    <property type="molecule type" value="Genomic_DNA"/>
</dbReference>
<dbReference type="InterPro" id="IPR013785">
    <property type="entry name" value="Aldolase_TIM"/>
</dbReference>
<feature type="domain" description="Glycosyl-hydrolase 97 N-terminal" evidence="7">
    <location>
        <begin position="25"/>
        <end position="281"/>
    </location>
</feature>
<name>A0ABW5AZS6_9FLAO</name>
<comment type="subunit">
    <text evidence="2">Monomer.</text>
</comment>
<dbReference type="Gene3D" id="2.60.40.1180">
    <property type="entry name" value="Golgi alpha-mannosidase II"/>
    <property type="match status" value="1"/>
</dbReference>
<dbReference type="InterPro" id="IPR029483">
    <property type="entry name" value="GH97_C"/>
</dbReference>
<evidence type="ECO:0000313" key="9">
    <source>
        <dbReference type="EMBL" id="MFD2188469.1"/>
    </source>
</evidence>
<dbReference type="EC" id="3.2.1.-" evidence="9"/>
<dbReference type="Gene3D" id="3.20.20.70">
    <property type="entry name" value="Aldolase class I"/>
    <property type="match status" value="1"/>
</dbReference>
<protein>
    <submittedName>
        <fullName evidence="9">Glycoside hydrolase family 97 protein</fullName>
        <ecNumber evidence="9">3.2.1.-</ecNumber>
    </submittedName>
</protein>
<evidence type="ECO:0000256" key="4">
    <source>
        <dbReference type="ARBA" id="ARBA00022837"/>
    </source>
</evidence>
<dbReference type="InterPro" id="IPR029486">
    <property type="entry name" value="GH97_N"/>
</dbReference>
<keyword evidence="10" id="KW-1185">Reference proteome</keyword>
<reference evidence="10" key="1">
    <citation type="journal article" date="2019" name="Int. J. Syst. Evol. Microbiol.">
        <title>The Global Catalogue of Microorganisms (GCM) 10K type strain sequencing project: providing services to taxonomists for standard genome sequencing and annotation.</title>
        <authorList>
            <consortium name="The Broad Institute Genomics Platform"/>
            <consortium name="The Broad Institute Genome Sequencing Center for Infectious Disease"/>
            <person name="Wu L."/>
            <person name="Ma J."/>
        </authorList>
    </citation>
    <scope>NUCLEOTIDE SEQUENCE [LARGE SCALE GENOMIC DNA]</scope>
    <source>
        <strain evidence="10">DT92</strain>
    </source>
</reference>
<keyword evidence="3 9" id="KW-0378">Hydrolase</keyword>
<dbReference type="Pfam" id="PF14508">
    <property type="entry name" value="GH97_N"/>
    <property type="match status" value="1"/>
</dbReference>
<dbReference type="InterPro" id="IPR019563">
    <property type="entry name" value="GH97_catalytic"/>
</dbReference>
<evidence type="ECO:0000256" key="3">
    <source>
        <dbReference type="ARBA" id="ARBA00022801"/>
    </source>
</evidence>
<feature type="domain" description="Glycosyl-hydrolase 97 catalytic" evidence="6">
    <location>
        <begin position="301"/>
        <end position="454"/>
    </location>
</feature>
<dbReference type="RefSeq" id="WP_378321504.1">
    <property type="nucleotide sequence ID" value="NZ_JBHUHY010000017.1"/>
</dbReference>
<proteinExistence type="predicted"/>
<dbReference type="Gene3D" id="2.70.98.10">
    <property type="match status" value="1"/>
</dbReference>
<evidence type="ECO:0000256" key="2">
    <source>
        <dbReference type="ARBA" id="ARBA00011245"/>
    </source>
</evidence>
<comment type="caution">
    <text evidence="9">The sequence shown here is derived from an EMBL/GenBank/DDBJ whole genome shotgun (WGS) entry which is preliminary data.</text>
</comment>
<accession>A0ABW5AZS6</accession>
<dbReference type="InterPro" id="IPR052720">
    <property type="entry name" value="Glycosyl_hydrolase_97"/>
</dbReference>
<keyword evidence="5 9" id="KW-0326">Glycosidase</keyword>
<evidence type="ECO:0000256" key="5">
    <source>
        <dbReference type="ARBA" id="ARBA00023295"/>
    </source>
</evidence>
<sequence length="651" mass="75209">MNRVLLYFVYILFSLKGVFAQEKFSSPNGKTTINVSLKDNISFNIISENQIVINNIKTLLNLDNQKLGYKPKLRKKKTQEKREIVKVPFPLKNEKILDYYNEVELTFDDYAIQIRVYDRAVAYRFITSFEKEITITDEELEITFPKETLAYFPKEDSLYSHFERSYLKTKIDTLKNTDFCSMPVLMKKKNGLNILISDADVYDYPMLFFKGTSSNSLQAKFPKVVLATQPHPDATDRIAYITKEANYIAKTNGKRSFPWRFFYFSQKDADLITQDMVYLLSRSQEIKDVSWIQPGKVAWDWYNANNVYDVNFKAGLNTATYKYYIDFASKYDLEYIILDEGWSKSTTNITAFNPEINVKELINYGKKKNVGIVLWCLWEPLNRNMETILKTYHDWGAKGIKVDFMQRADQEMVNFYSNLAKKAAEQQLIIDFHGGFKPAGLRRAYPNVLTYEGVRGAENNKWGNFLTPDHNVTLPFIRMAVGPMDYTPGAMENRQPENHYISFNRPASIGTRAHQVAMYIVYESALQMLCDSPSSYLKDQKTVEFISQIPVTWDETIVLDAKIENKVAIARRKNDTWYLGIMGNQNEQEITIDLSFLSEGSYNAKIFRDGINANTFAEDYEVTTQAVSQDKRLTIQLAKGGGWAAILQPIK</sequence>
<dbReference type="Pfam" id="PF14509">
    <property type="entry name" value="GH97_C"/>
    <property type="match status" value="1"/>
</dbReference>
<organism evidence="9 10">
    <name type="scientific">Aquimarina celericrescens</name>
    <dbReference type="NCBI Taxonomy" id="1964542"/>
    <lineage>
        <taxon>Bacteria</taxon>
        <taxon>Pseudomonadati</taxon>
        <taxon>Bacteroidota</taxon>
        <taxon>Flavobacteriia</taxon>
        <taxon>Flavobacteriales</taxon>
        <taxon>Flavobacteriaceae</taxon>
        <taxon>Aquimarina</taxon>
    </lineage>
</organism>
<gene>
    <name evidence="9" type="ORF">ACFSJT_16805</name>
</gene>
<dbReference type="InterPro" id="IPR017853">
    <property type="entry name" value="GH"/>
</dbReference>
<evidence type="ECO:0000259" key="6">
    <source>
        <dbReference type="Pfam" id="PF10566"/>
    </source>
</evidence>
<dbReference type="InterPro" id="IPR013780">
    <property type="entry name" value="Glyco_hydro_b"/>
</dbReference>